<evidence type="ECO:0000313" key="2">
    <source>
        <dbReference type="Proteomes" id="UP001165960"/>
    </source>
</evidence>
<dbReference type="EMBL" id="QTSX02006548">
    <property type="protein sequence ID" value="KAJ9053183.1"/>
    <property type="molecule type" value="Genomic_DNA"/>
</dbReference>
<reference evidence="1" key="1">
    <citation type="submission" date="2022-04" db="EMBL/GenBank/DDBJ databases">
        <title>Genome of the entomopathogenic fungus Entomophthora muscae.</title>
        <authorList>
            <person name="Elya C."/>
            <person name="Lovett B.R."/>
            <person name="Lee E."/>
            <person name="Macias A.M."/>
            <person name="Hajek A.E."/>
            <person name="De Bivort B.L."/>
            <person name="Kasson M.T."/>
            <person name="De Fine Licht H.H."/>
            <person name="Stajich J.E."/>
        </authorList>
    </citation>
    <scope>NUCLEOTIDE SEQUENCE</scope>
    <source>
        <strain evidence="1">Berkeley</strain>
    </source>
</reference>
<sequence>MHLTHVFLFIASLAWAVELDKKATLVLQYTPDSTTTFRQGESNCTSSTSRFSCETKEVNFTLNQDTILARFQNSRICGFKFPDGTPFKHGTHTANIEYCYDLQNREPRFF</sequence>
<dbReference type="Proteomes" id="UP001165960">
    <property type="component" value="Unassembled WGS sequence"/>
</dbReference>
<proteinExistence type="predicted"/>
<organism evidence="1 2">
    <name type="scientific">Entomophthora muscae</name>
    <dbReference type="NCBI Taxonomy" id="34485"/>
    <lineage>
        <taxon>Eukaryota</taxon>
        <taxon>Fungi</taxon>
        <taxon>Fungi incertae sedis</taxon>
        <taxon>Zoopagomycota</taxon>
        <taxon>Entomophthoromycotina</taxon>
        <taxon>Entomophthoromycetes</taxon>
        <taxon>Entomophthorales</taxon>
        <taxon>Entomophthoraceae</taxon>
        <taxon>Entomophthora</taxon>
    </lineage>
</organism>
<comment type="caution">
    <text evidence="1">The sequence shown here is derived from an EMBL/GenBank/DDBJ whole genome shotgun (WGS) entry which is preliminary data.</text>
</comment>
<gene>
    <name evidence="1" type="ORF">DSO57_1026760</name>
</gene>
<name>A0ACC2RT39_9FUNG</name>
<accession>A0ACC2RT39</accession>
<keyword evidence="2" id="KW-1185">Reference proteome</keyword>
<evidence type="ECO:0000313" key="1">
    <source>
        <dbReference type="EMBL" id="KAJ9053183.1"/>
    </source>
</evidence>
<protein>
    <submittedName>
        <fullName evidence="1">Uncharacterized protein</fullName>
    </submittedName>
</protein>